<dbReference type="Gene3D" id="3.30.70.330">
    <property type="match status" value="1"/>
</dbReference>
<keyword evidence="8" id="KW-1185">Reference proteome</keyword>
<dbReference type="SMART" id="SM00360">
    <property type="entry name" value="RRM"/>
    <property type="match status" value="1"/>
</dbReference>
<keyword evidence="3" id="KW-0175">Coiled coil</keyword>
<evidence type="ECO:0000256" key="2">
    <source>
        <dbReference type="ARBA" id="ARBA00022884"/>
    </source>
</evidence>
<evidence type="ECO:0000259" key="6">
    <source>
        <dbReference type="PROSITE" id="PS50102"/>
    </source>
</evidence>
<dbReference type="SUPFAM" id="SSF54928">
    <property type="entry name" value="RNA-binding domain, RBD"/>
    <property type="match status" value="1"/>
</dbReference>
<dbReference type="Proteomes" id="UP000520962">
    <property type="component" value="Unassembled WGS sequence"/>
</dbReference>
<protein>
    <submittedName>
        <fullName evidence="7">RALY protein</fullName>
    </submittedName>
</protein>
<evidence type="ECO:0000313" key="8">
    <source>
        <dbReference type="Proteomes" id="UP000520962"/>
    </source>
</evidence>
<comment type="similarity">
    <text evidence="1">Belongs to the RRM HNRPC family. RALY subfamily.</text>
</comment>
<dbReference type="InterPro" id="IPR000504">
    <property type="entry name" value="RRM_dom"/>
</dbReference>
<dbReference type="Pfam" id="PF00076">
    <property type="entry name" value="RRM_1"/>
    <property type="match status" value="1"/>
</dbReference>
<dbReference type="AlphaFoldDB" id="A0A7L0JFT9"/>
<dbReference type="PANTHER" id="PTHR13968:SF6">
    <property type="entry name" value="RNA-BINDING PROTEIN RALY"/>
    <property type="match status" value="1"/>
</dbReference>
<feature type="region of interest" description="Disordered" evidence="5">
    <location>
        <begin position="215"/>
        <end position="296"/>
    </location>
</feature>
<sequence length="296" mass="32840">MSLKVQTSNITNKNDPKSINSRVFIGNLNTAVVKKSDVETIFSKYGRVVGCSVHKGYAFVQYSNERHARAAVLGENGRVLAGQTLDINMAGEPKPNRPKGLKRAASALYSGYDFDYDYYRDDFYDRLFEYRGRVSPVPRVVPVKRPRVTIPLVRRVKASLPVKLFARSAAIANSSAKLKLKSSELQTIKTELTQIKSNIDALLGRLEQIAEEQKLSAGQWVPPAPDPSAFAPSEVRKKAESSKSEVSQEDTASEAEANTEEPLNGDEGEEEGLARDECEDELENSHYTDVEDARLQ</sequence>
<organism evidence="7 8">
    <name type="scientific">Piprites chloris</name>
    <name type="common">Wing-barred manakin</name>
    <dbReference type="NCBI Taxonomy" id="114369"/>
    <lineage>
        <taxon>Eukaryota</taxon>
        <taxon>Metazoa</taxon>
        <taxon>Chordata</taxon>
        <taxon>Craniata</taxon>
        <taxon>Vertebrata</taxon>
        <taxon>Euteleostomi</taxon>
        <taxon>Archelosauria</taxon>
        <taxon>Archosauria</taxon>
        <taxon>Dinosauria</taxon>
        <taxon>Saurischia</taxon>
        <taxon>Theropoda</taxon>
        <taxon>Coelurosauria</taxon>
        <taxon>Aves</taxon>
        <taxon>Neognathae</taxon>
        <taxon>Neoaves</taxon>
        <taxon>Telluraves</taxon>
        <taxon>Australaves</taxon>
        <taxon>Passeriformes</taxon>
        <taxon>Pipridae</taxon>
        <taxon>Piprites</taxon>
    </lineage>
</organism>
<name>A0A7L0JFT9_PIPCL</name>
<dbReference type="FunFam" id="3.30.70.330:FF:000019">
    <property type="entry name" value="heterogeneous nuclear ribonucleoproteins C1/C2 isoform X1"/>
    <property type="match status" value="1"/>
</dbReference>
<evidence type="ECO:0000313" key="7">
    <source>
        <dbReference type="EMBL" id="NXK42767.1"/>
    </source>
</evidence>
<dbReference type="PANTHER" id="PTHR13968">
    <property type="entry name" value="HETEROGENEOUS NUCLEAR RIBONUCLEOPROTEIN"/>
    <property type="match status" value="1"/>
</dbReference>
<evidence type="ECO:0000256" key="3">
    <source>
        <dbReference type="ARBA" id="ARBA00023054"/>
    </source>
</evidence>
<evidence type="ECO:0000256" key="1">
    <source>
        <dbReference type="ARBA" id="ARBA00008631"/>
    </source>
</evidence>
<feature type="compositionally biased region" description="Acidic residues" evidence="5">
    <location>
        <begin position="247"/>
        <end position="282"/>
    </location>
</feature>
<gene>
    <name evidence="7" type="primary">Raly</name>
    <name evidence="7" type="ORF">PIPCHL_R13392</name>
</gene>
<dbReference type="CDD" id="cd12604">
    <property type="entry name" value="RRM_RALY"/>
    <property type="match status" value="1"/>
</dbReference>
<dbReference type="InterPro" id="IPR051186">
    <property type="entry name" value="RRM_HNRPC/RALY_subfam"/>
</dbReference>
<comment type="caution">
    <text evidence="7">The sequence shown here is derived from an EMBL/GenBank/DDBJ whole genome shotgun (WGS) entry which is preliminary data.</text>
</comment>
<dbReference type="InterPro" id="IPR012677">
    <property type="entry name" value="Nucleotide-bd_a/b_plait_sf"/>
</dbReference>
<dbReference type="EMBL" id="VXAH01000619">
    <property type="protein sequence ID" value="NXK42767.1"/>
    <property type="molecule type" value="Genomic_DNA"/>
</dbReference>
<feature type="domain" description="RRM" evidence="6">
    <location>
        <begin position="21"/>
        <end position="92"/>
    </location>
</feature>
<keyword evidence="2 4" id="KW-0694">RNA-binding</keyword>
<dbReference type="GO" id="GO:0003723">
    <property type="term" value="F:RNA binding"/>
    <property type="evidence" value="ECO:0007669"/>
    <property type="project" value="UniProtKB-UniRule"/>
</dbReference>
<dbReference type="InterPro" id="IPR034502">
    <property type="entry name" value="RALY_RRM"/>
</dbReference>
<evidence type="ECO:0000256" key="5">
    <source>
        <dbReference type="SAM" id="MobiDB-lite"/>
    </source>
</evidence>
<dbReference type="InterPro" id="IPR017347">
    <property type="entry name" value="hnRNP_C"/>
</dbReference>
<feature type="non-terminal residue" evidence="7">
    <location>
        <position position="1"/>
    </location>
</feature>
<dbReference type="InterPro" id="IPR035979">
    <property type="entry name" value="RBD_domain_sf"/>
</dbReference>
<proteinExistence type="inferred from homology"/>
<feature type="non-terminal residue" evidence="7">
    <location>
        <position position="296"/>
    </location>
</feature>
<feature type="compositionally biased region" description="Basic and acidic residues" evidence="5">
    <location>
        <begin position="234"/>
        <end position="243"/>
    </location>
</feature>
<evidence type="ECO:0000256" key="4">
    <source>
        <dbReference type="PROSITE-ProRule" id="PRU00176"/>
    </source>
</evidence>
<dbReference type="PROSITE" id="PS50102">
    <property type="entry name" value="RRM"/>
    <property type="match status" value="1"/>
</dbReference>
<feature type="compositionally biased region" description="Basic and acidic residues" evidence="5">
    <location>
        <begin position="283"/>
        <end position="296"/>
    </location>
</feature>
<dbReference type="PIRSF" id="PIRSF037992">
    <property type="entry name" value="hnRNP-C_Raly"/>
    <property type="match status" value="1"/>
</dbReference>
<reference evidence="7 8" key="1">
    <citation type="submission" date="2019-09" db="EMBL/GenBank/DDBJ databases">
        <title>Bird 10,000 Genomes (B10K) Project - Family phase.</title>
        <authorList>
            <person name="Zhang G."/>
        </authorList>
    </citation>
    <scope>NUCLEOTIDE SEQUENCE [LARGE SCALE GENOMIC DNA]</scope>
    <source>
        <strain evidence="7">B10K-DU-007-02</strain>
        <tissue evidence="7">Mixed tissue sample</tissue>
    </source>
</reference>
<dbReference type="GO" id="GO:0005634">
    <property type="term" value="C:nucleus"/>
    <property type="evidence" value="ECO:0007669"/>
    <property type="project" value="TreeGrafter"/>
</dbReference>
<accession>A0A7L0JFT9</accession>